<dbReference type="SUPFAM" id="SSF109604">
    <property type="entry name" value="HD-domain/PDEase-like"/>
    <property type="match status" value="1"/>
</dbReference>
<dbReference type="PROSITE" id="PS50110">
    <property type="entry name" value="RESPONSE_REGULATORY"/>
    <property type="match status" value="1"/>
</dbReference>
<evidence type="ECO:0000256" key="2">
    <source>
        <dbReference type="SAM" id="Coils"/>
    </source>
</evidence>
<dbReference type="Proteomes" id="UP000184603">
    <property type="component" value="Unassembled WGS sequence"/>
</dbReference>
<evidence type="ECO:0000259" key="4">
    <source>
        <dbReference type="PROSITE" id="PS51832"/>
    </source>
</evidence>
<dbReference type="PROSITE" id="PS51832">
    <property type="entry name" value="HD_GYP"/>
    <property type="match status" value="1"/>
</dbReference>
<keyword evidence="1" id="KW-0597">Phosphoprotein</keyword>
<proteinExistence type="predicted"/>
<feature type="domain" description="HD-GYP" evidence="4">
    <location>
        <begin position="174"/>
        <end position="393"/>
    </location>
</feature>
<feature type="domain" description="Response regulatory" evidence="3">
    <location>
        <begin position="32"/>
        <end position="146"/>
    </location>
</feature>
<keyword evidence="2" id="KW-0175">Coiled coil</keyword>
<keyword evidence="6" id="KW-1185">Reference proteome</keyword>
<dbReference type="Pfam" id="PF00072">
    <property type="entry name" value="Response_reg"/>
    <property type="match status" value="1"/>
</dbReference>
<dbReference type="SUPFAM" id="SSF52172">
    <property type="entry name" value="CheY-like"/>
    <property type="match status" value="1"/>
</dbReference>
<dbReference type="OrthoDB" id="9764337at2"/>
<dbReference type="Gene3D" id="3.40.50.2300">
    <property type="match status" value="1"/>
</dbReference>
<dbReference type="PANTHER" id="PTHR45228">
    <property type="entry name" value="CYCLIC DI-GMP PHOSPHODIESTERASE TM_0186-RELATED"/>
    <property type="match status" value="1"/>
</dbReference>
<dbReference type="CDD" id="cd00077">
    <property type="entry name" value="HDc"/>
    <property type="match status" value="1"/>
</dbReference>
<dbReference type="InterPro" id="IPR052020">
    <property type="entry name" value="Cyclic_di-GMP/3'3'-cGAMP_PDE"/>
</dbReference>
<dbReference type="InterPro" id="IPR001789">
    <property type="entry name" value="Sig_transdc_resp-reg_receiver"/>
</dbReference>
<dbReference type="SMART" id="SM00448">
    <property type="entry name" value="REC"/>
    <property type="match status" value="1"/>
</dbReference>
<evidence type="ECO:0000313" key="6">
    <source>
        <dbReference type="Proteomes" id="UP000184603"/>
    </source>
</evidence>
<reference evidence="5 6" key="1">
    <citation type="submission" date="2016-12" db="EMBL/GenBank/DDBJ databases">
        <authorList>
            <person name="Song W.-J."/>
            <person name="Kurnit D.M."/>
        </authorList>
    </citation>
    <scope>NUCLEOTIDE SEQUENCE [LARGE SCALE GENOMIC DNA]</scope>
    <source>
        <strain evidence="5 6">DSM 18488</strain>
    </source>
</reference>
<name>A0A1M7Y9V4_9BACT</name>
<dbReference type="InterPro" id="IPR037522">
    <property type="entry name" value="HD_GYP_dom"/>
</dbReference>
<dbReference type="AlphaFoldDB" id="A0A1M7Y9V4"/>
<accession>A0A1M7Y9V4</accession>
<evidence type="ECO:0000256" key="1">
    <source>
        <dbReference type="PROSITE-ProRule" id="PRU00169"/>
    </source>
</evidence>
<organism evidence="5 6">
    <name type="scientific">Desulfopila aestuarii DSM 18488</name>
    <dbReference type="NCBI Taxonomy" id="1121416"/>
    <lineage>
        <taxon>Bacteria</taxon>
        <taxon>Pseudomonadati</taxon>
        <taxon>Thermodesulfobacteriota</taxon>
        <taxon>Desulfobulbia</taxon>
        <taxon>Desulfobulbales</taxon>
        <taxon>Desulfocapsaceae</taxon>
        <taxon>Desulfopila</taxon>
    </lineage>
</organism>
<evidence type="ECO:0000259" key="3">
    <source>
        <dbReference type="PROSITE" id="PS50110"/>
    </source>
</evidence>
<dbReference type="InterPro" id="IPR003607">
    <property type="entry name" value="HD/PDEase_dom"/>
</dbReference>
<sequence>MYTVCSSQLYPTGRCKYRLSTTGILKNVIGNKVLIIDDQPELRDLLSSFLSSLGYETKAAENGLEGLKILQEWPADLVTVDLQMPVLDGAGFIREAVKSWPDLPIIIVSGVDAVDQAVDALRLGARDFITKPIESFSLVKNTIDKALESAELIRQNRDYQINLERMVEQRTDELEEIKRQLLYSLGKAAEYRDNETGRHVIRVGKMCGVLGRAMGMSSAKARTFQEAAPLHDIGKIGISDMILLKAGKLTSDEWNTMKRHCEIGCDILRHYSSMPQSDESLYQRVIEMANSGGELALLEVAMVIALCHHEKWDGTGYPMMLAGRNIPLVARIVAVIDVYDALGSERPYKKPFSEEKCQEIIREGSDSHFDPEIIKAFFDNLDEIVKIKRDWMD</sequence>
<protein>
    <submittedName>
        <fullName evidence="5">Putative two-component system response regulator</fullName>
    </submittedName>
</protein>
<dbReference type="Pfam" id="PF13487">
    <property type="entry name" value="HD_5"/>
    <property type="match status" value="1"/>
</dbReference>
<dbReference type="STRING" id="1121416.SAMN02745220_02844"/>
<gene>
    <name evidence="5" type="ORF">SAMN02745220_02844</name>
</gene>
<dbReference type="GO" id="GO:0000160">
    <property type="term" value="P:phosphorelay signal transduction system"/>
    <property type="evidence" value="ECO:0007669"/>
    <property type="project" value="InterPro"/>
</dbReference>
<feature type="coiled-coil region" evidence="2">
    <location>
        <begin position="149"/>
        <end position="180"/>
    </location>
</feature>
<dbReference type="EMBL" id="FRFE01000013">
    <property type="protein sequence ID" value="SHO49414.1"/>
    <property type="molecule type" value="Genomic_DNA"/>
</dbReference>
<feature type="modified residue" description="4-aspartylphosphate" evidence="1">
    <location>
        <position position="81"/>
    </location>
</feature>
<dbReference type="InterPro" id="IPR011006">
    <property type="entry name" value="CheY-like_superfamily"/>
</dbReference>
<dbReference type="SMART" id="SM00471">
    <property type="entry name" value="HDc"/>
    <property type="match status" value="1"/>
</dbReference>
<dbReference type="Gene3D" id="1.10.3210.10">
    <property type="entry name" value="Hypothetical protein af1432"/>
    <property type="match status" value="1"/>
</dbReference>
<evidence type="ECO:0000313" key="5">
    <source>
        <dbReference type="EMBL" id="SHO49414.1"/>
    </source>
</evidence>